<protein>
    <submittedName>
        <fullName evidence="1">Uncharacterized protein</fullName>
    </submittedName>
</protein>
<evidence type="ECO:0000313" key="1">
    <source>
        <dbReference type="EMBL" id="KTB32616.1"/>
    </source>
</evidence>
<evidence type="ECO:0000313" key="2">
    <source>
        <dbReference type="Proteomes" id="UP000054988"/>
    </source>
</evidence>
<organism evidence="1 2">
    <name type="scientific">Moniliophthora roreri</name>
    <name type="common">Frosty pod rot fungus</name>
    <name type="synonym">Monilia roreri</name>
    <dbReference type="NCBI Taxonomy" id="221103"/>
    <lineage>
        <taxon>Eukaryota</taxon>
        <taxon>Fungi</taxon>
        <taxon>Dikarya</taxon>
        <taxon>Basidiomycota</taxon>
        <taxon>Agaricomycotina</taxon>
        <taxon>Agaricomycetes</taxon>
        <taxon>Agaricomycetidae</taxon>
        <taxon>Agaricales</taxon>
        <taxon>Marasmiineae</taxon>
        <taxon>Marasmiaceae</taxon>
        <taxon>Moniliophthora</taxon>
    </lineage>
</organism>
<comment type="caution">
    <text evidence="1">The sequence shown here is derived from an EMBL/GenBank/DDBJ whole genome shotgun (WGS) entry which is preliminary data.</text>
</comment>
<dbReference type="EMBL" id="LATX01002209">
    <property type="protein sequence ID" value="KTB32616.1"/>
    <property type="molecule type" value="Genomic_DNA"/>
</dbReference>
<dbReference type="AlphaFoldDB" id="A0A0W0F8I8"/>
<sequence>MAHKDLQEYESTDIGWLAAISEVAPDPAAVIYLSLTIFAFALYRCLRRIYPCITLSELKIAQEKLEDAFNEAVEKGYLYGHDLDDITRTKLCLKRYASEIRLLSASSIWQVYLGLHIELAPDIVRWYNAAASLQRDIVVIVEHDTQQQCDAEISRRDIAASRVLPPPPPVTPIIPFPSTSHHYREAPPPTQKSEWFMLSIGIHHGIADESISPDGILISSDYLGYGLFVTLALFISTMSLYLRCRYPCLTLQEMNKKEENLDNAYTRTLKAEDLLLYGSKLEDIARRRFNLKKRASQIRMKSLQLDVTSSSIWRIYFGFHPKLVSDIVNWNKDTETLERDILHIIEFIAQRRLDSSVQCTIPAGSSATTPNVSNGTSYPGRSSTGFCSMLRTICRSFPFPNAANVVTNAEGHHGQPFDEDRPLSARARSLAWYTYVYGLHPPE</sequence>
<accession>A0A0W0F8I8</accession>
<reference evidence="1 2" key="1">
    <citation type="submission" date="2015-12" db="EMBL/GenBank/DDBJ databases">
        <title>Draft genome sequence of Moniliophthora roreri, the causal agent of frosty pod rot of cacao.</title>
        <authorList>
            <person name="Aime M.C."/>
            <person name="Diaz-Valderrama J.R."/>
            <person name="Kijpornyongpan T."/>
            <person name="Phillips-Mora W."/>
        </authorList>
    </citation>
    <scope>NUCLEOTIDE SEQUENCE [LARGE SCALE GENOMIC DNA]</scope>
    <source>
        <strain evidence="1 2">MCA 2952</strain>
    </source>
</reference>
<name>A0A0W0F8I8_MONRR</name>
<gene>
    <name evidence="1" type="ORF">WG66_14770</name>
</gene>
<dbReference type="Proteomes" id="UP000054988">
    <property type="component" value="Unassembled WGS sequence"/>
</dbReference>
<proteinExistence type="predicted"/>